<sequence>MIGEYSAGSPEASSSEVGDPEIGDATREVTGENDAEEFRAENTFDSRHAELTRGYGGAEDPSDPAAVLAMPLVLHIPKTDPPLRSELLEAAARATVALCLDPRVGSGASWHDAFTEWTSARIRKVARRARGAQWTAAQEVPGVTVDVGGASARALVPGRVGDLDPRIKRLQIGGTDVPSDEAPAPAAGPVLWVDASLSMTVGKAAAQVGHASMLLAGAMSVKECREWASAGYPCSVRPADPQQWARALDEVRGGRAVAVRDAGFTEVAPGSTTVIAVR</sequence>
<evidence type="ECO:0000256" key="3">
    <source>
        <dbReference type="ARBA" id="ARBA00048707"/>
    </source>
</evidence>
<dbReference type="InterPro" id="IPR002833">
    <property type="entry name" value="PTH2"/>
</dbReference>
<dbReference type="RefSeq" id="WP_317563928.1">
    <property type="nucleotide sequence ID" value="NZ_JAWLJX010000002.1"/>
</dbReference>
<feature type="compositionally biased region" description="Basic and acidic residues" evidence="4">
    <location>
        <begin position="24"/>
        <end position="47"/>
    </location>
</feature>
<accession>A0ABU4BAL5</accession>
<gene>
    <name evidence="5" type="ORF">R3P96_07815</name>
</gene>
<keyword evidence="6" id="KW-1185">Reference proteome</keyword>
<evidence type="ECO:0000256" key="1">
    <source>
        <dbReference type="ARBA" id="ARBA00013260"/>
    </source>
</evidence>
<name>A0ABU4BAL5_9NOCA</name>
<reference evidence="5 6" key="1">
    <citation type="submission" date="2023-10" db="EMBL/GenBank/DDBJ databases">
        <title>Development of a sustainable strategy for remediation of hydrocarbon-contaminated territories based on the waste exchange concept.</title>
        <authorList>
            <person name="Krivoruchko A."/>
        </authorList>
    </citation>
    <scope>NUCLEOTIDE SEQUENCE [LARGE SCALE GENOMIC DNA]</scope>
    <source>
        <strain evidence="5 6">IEGM 1323</strain>
    </source>
</reference>
<evidence type="ECO:0000256" key="4">
    <source>
        <dbReference type="SAM" id="MobiDB-lite"/>
    </source>
</evidence>
<evidence type="ECO:0000313" key="6">
    <source>
        <dbReference type="Proteomes" id="UP001185755"/>
    </source>
</evidence>
<dbReference type="EMBL" id="JAWLJX010000002">
    <property type="protein sequence ID" value="MDV6261245.1"/>
    <property type="molecule type" value="Genomic_DNA"/>
</dbReference>
<dbReference type="EC" id="3.1.1.29" evidence="1"/>
<dbReference type="GO" id="GO:0016787">
    <property type="term" value="F:hydrolase activity"/>
    <property type="evidence" value="ECO:0007669"/>
    <property type="project" value="UniProtKB-KW"/>
</dbReference>
<protein>
    <recommendedName>
        <fullName evidence="1">peptidyl-tRNA hydrolase</fullName>
        <ecNumber evidence="1">3.1.1.29</ecNumber>
    </recommendedName>
</protein>
<dbReference type="InterPro" id="IPR023476">
    <property type="entry name" value="Pep_tRNA_hydro_II_dom_sf"/>
</dbReference>
<dbReference type="Pfam" id="PF01981">
    <property type="entry name" value="PTH2"/>
    <property type="match status" value="1"/>
</dbReference>
<feature type="region of interest" description="Disordered" evidence="4">
    <location>
        <begin position="1"/>
        <end position="47"/>
    </location>
</feature>
<keyword evidence="2 5" id="KW-0378">Hydrolase</keyword>
<dbReference type="SUPFAM" id="SSF102462">
    <property type="entry name" value="Peptidyl-tRNA hydrolase II"/>
    <property type="match status" value="1"/>
</dbReference>
<comment type="catalytic activity">
    <reaction evidence="3">
        <text>an N-acyl-L-alpha-aminoacyl-tRNA + H2O = an N-acyl-L-amino acid + a tRNA + H(+)</text>
        <dbReference type="Rhea" id="RHEA:54448"/>
        <dbReference type="Rhea" id="RHEA-COMP:10123"/>
        <dbReference type="Rhea" id="RHEA-COMP:13883"/>
        <dbReference type="ChEBI" id="CHEBI:15377"/>
        <dbReference type="ChEBI" id="CHEBI:15378"/>
        <dbReference type="ChEBI" id="CHEBI:59874"/>
        <dbReference type="ChEBI" id="CHEBI:78442"/>
        <dbReference type="ChEBI" id="CHEBI:138191"/>
        <dbReference type="EC" id="3.1.1.29"/>
    </reaction>
</comment>
<dbReference type="Proteomes" id="UP001185755">
    <property type="component" value="Unassembled WGS sequence"/>
</dbReference>
<comment type="caution">
    <text evidence="5">The sequence shown here is derived from an EMBL/GenBank/DDBJ whole genome shotgun (WGS) entry which is preliminary data.</text>
</comment>
<organism evidence="5 6">
    <name type="scientific">Rhodococcoides yunnanense</name>
    <dbReference type="NCBI Taxonomy" id="278209"/>
    <lineage>
        <taxon>Bacteria</taxon>
        <taxon>Bacillati</taxon>
        <taxon>Actinomycetota</taxon>
        <taxon>Actinomycetes</taxon>
        <taxon>Mycobacteriales</taxon>
        <taxon>Nocardiaceae</taxon>
        <taxon>Rhodococcoides</taxon>
    </lineage>
</organism>
<proteinExistence type="predicted"/>
<evidence type="ECO:0000313" key="5">
    <source>
        <dbReference type="EMBL" id="MDV6261245.1"/>
    </source>
</evidence>
<evidence type="ECO:0000256" key="2">
    <source>
        <dbReference type="ARBA" id="ARBA00022801"/>
    </source>
</evidence>
<dbReference type="Gene3D" id="3.40.1490.10">
    <property type="entry name" value="Bit1"/>
    <property type="match status" value="1"/>
</dbReference>